<dbReference type="EMBL" id="LSYV01000006">
    <property type="protein sequence ID" value="KXZ54210.1"/>
    <property type="molecule type" value="Genomic_DNA"/>
</dbReference>
<keyword evidence="2" id="KW-0472">Membrane</keyword>
<dbReference type="Gene3D" id="3.30.40.10">
    <property type="entry name" value="Zinc/RING finger domain, C3HC4 (zinc finger)"/>
    <property type="match status" value="1"/>
</dbReference>
<comment type="caution">
    <text evidence="4">The sequence shown here is derived from an EMBL/GenBank/DDBJ whole genome shotgun (WGS) entry which is preliminary data.</text>
</comment>
<feature type="compositionally biased region" description="Gly residues" evidence="1">
    <location>
        <begin position="499"/>
        <end position="517"/>
    </location>
</feature>
<keyword evidence="5" id="KW-1185">Reference proteome</keyword>
<evidence type="ECO:0000256" key="2">
    <source>
        <dbReference type="SAM" id="Phobius"/>
    </source>
</evidence>
<dbReference type="STRING" id="33097.A0A150GXZ5"/>
<reference evidence="5" key="1">
    <citation type="journal article" date="2016" name="Nat. Commun.">
        <title>The Gonium pectorale genome demonstrates co-option of cell cycle regulation during the evolution of multicellularity.</title>
        <authorList>
            <person name="Hanschen E.R."/>
            <person name="Marriage T.N."/>
            <person name="Ferris P.J."/>
            <person name="Hamaji T."/>
            <person name="Toyoda A."/>
            <person name="Fujiyama A."/>
            <person name="Neme R."/>
            <person name="Noguchi H."/>
            <person name="Minakuchi Y."/>
            <person name="Suzuki M."/>
            <person name="Kawai-Toyooka H."/>
            <person name="Smith D.R."/>
            <person name="Sparks H."/>
            <person name="Anderson J."/>
            <person name="Bakaric R."/>
            <person name="Luria V."/>
            <person name="Karger A."/>
            <person name="Kirschner M.W."/>
            <person name="Durand P.M."/>
            <person name="Michod R.E."/>
            <person name="Nozaki H."/>
            <person name="Olson B.J."/>
        </authorList>
    </citation>
    <scope>NUCLEOTIDE SEQUENCE [LARGE SCALE GENOMIC DNA]</scope>
    <source>
        <strain evidence="5">NIES-2863</strain>
    </source>
</reference>
<dbReference type="Pfam" id="PF04564">
    <property type="entry name" value="U-box"/>
    <property type="match status" value="1"/>
</dbReference>
<feature type="compositionally biased region" description="Low complexity" evidence="1">
    <location>
        <begin position="397"/>
        <end position="406"/>
    </location>
</feature>
<dbReference type="InterPro" id="IPR052085">
    <property type="entry name" value="WD-SAM-U-box"/>
</dbReference>
<keyword evidence="2" id="KW-0812">Transmembrane</keyword>
<dbReference type="GO" id="GO:0004842">
    <property type="term" value="F:ubiquitin-protein transferase activity"/>
    <property type="evidence" value="ECO:0007669"/>
    <property type="project" value="InterPro"/>
</dbReference>
<proteinExistence type="predicted"/>
<dbReference type="OrthoDB" id="550516at2759"/>
<dbReference type="InterPro" id="IPR003613">
    <property type="entry name" value="Ubox_domain"/>
</dbReference>
<sequence length="1041" mass="106611">MTLLRRRSWPLTGLLACVTFLAYATLWVWVQPGFMEKNYYGKQRLWQTFLSTCNCDGPACAEFDLTMMHGSLYDQLLVASRNGRRPVVQHLVLQPHKLAAAYPARLRMYAHLSLVLPRSLALLHLWWLAMSEELAGAMQHLSQGVPLVLDPDSREAMRVEPDVVIRCTLEGAPSDTAGSGVGGSDAGDRQGRRPATSSREGGGGQQQEEEASAAPVPALAGTQDEQQVGLDPESLLGGSNATAKAAHTEPVDAAASGGNGSVPASSGSASSAAGGGEGHQKGEGAGSPRRRVPADPDEDVRPFRCVLLDAPGKRYLLRIPPGPPPAAKGGQQDASPPPPPLPPGEKGHEEAAAGPDGAPPRAKSHQGDGNGATGTDAVPPVGGAGSQSGGDGGGAAAGSNGDPAGSCPAAGDAGSCPAGRDGAQSAAADESGAEAETGSAQAEAEVEAEARAGGLVAEGDERAPTSSSQRGADPAGTQSAANGTAASGADLDSRRPDVGNGGGTGQDGTGPGSGGRRPGGKERRRQRGGSDVCHNVIFIRPPRKSEVSEHVRDRDASPLGLAPRELLRAALPRAALLAGWLALPHVMMSQHVLLLAPPLPAGGGGADAGPDAGAGWAGGALRLPQLQVGSLMMLAAGALLTTIELQLAVRLLTELLSPGRPRRSWARRRAVAWRVAYEAMLQPLREAMLSWNITHFVALPLLRLALPPSANDVALLLPLAYCVGVLGAGNSDVAARARPALLRVARRARQHEGGYQLLLLSVVDAADPWVIPRAIRALFVVDPVGASGRAAVQAAMLEEAPGLAAALAAAQQRAAAAHAAAGAGGAEPDGELAAAMAARVAPAVERPGQHGGNGGAEDQEYDSDEEEEQEELVTGRGGPVVLRWPAPLQVPAEAHDWEDVPRGFTCAITQHVMSQPAMLVSPDLPSAPTYERAAIQKWLAGQMRDPKSNTPLRSYSLLPNEDLHRAIDDWGASSLLDTGVEAMSRGAAAVAAAAAAAAAARRREGAPAQGGAGDVAAAEEDVDENDGGFEGGMAGAGLEET</sequence>
<dbReference type="GO" id="GO:0016567">
    <property type="term" value="P:protein ubiquitination"/>
    <property type="evidence" value="ECO:0007669"/>
    <property type="project" value="UniProtKB-UniPathway"/>
</dbReference>
<feature type="compositionally biased region" description="Low complexity" evidence="1">
    <location>
        <begin position="253"/>
        <end position="272"/>
    </location>
</feature>
<evidence type="ECO:0000313" key="5">
    <source>
        <dbReference type="Proteomes" id="UP000075714"/>
    </source>
</evidence>
<feature type="compositionally biased region" description="Acidic residues" evidence="1">
    <location>
        <begin position="857"/>
        <end position="871"/>
    </location>
</feature>
<feature type="domain" description="U-box" evidence="3">
    <location>
        <begin position="903"/>
        <end position="970"/>
    </location>
</feature>
<feature type="compositionally biased region" description="Gly residues" evidence="1">
    <location>
        <begin position="382"/>
        <end position="396"/>
    </location>
</feature>
<keyword evidence="2" id="KW-1133">Transmembrane helix</keyword>
<dbReference type="SMART" id="SM00504">
    <property type="entry name" value="Ubox"/>
    <property type="match status" value="1"/>
</dbReference>
<evidence type="ECO:0000313" key="4">
    <source>
        <dbReference type="EMBL" id="KXZ54210.1"/>
    </source>
</evidence>
<dbReference type="PANTHER" id="PTHR46573:SF1">
    <property type="entry name" value="WD REPEAT, SAM AND U-BOX DOMAIN-CONTAINING PROTEIN 1"/>
    <property type="match status" value="1"/>
</dbReference>
<evidence type="ECO:0000259" key="3">
    <source>
        <dbReference type="SMART" id="SM00504"/>
    </source>
</evidence>
<feature type="transmembrane region" description="Helical" evidence="2">
    <location>
        <begin position="12"/>
        <end position="30"/>
    </location>
</feature>
<organism evidence="4 5">
    <name type="scientific">Gonium pectorale</name>
    <name type="common">Green alga</name>
    <dbReference type="NCBI Taxonomy" id="33097"/>
    <lineage>
        <taxon>Eukaryota</taxon>
        <taxon>Viridiplantae</taxon>
        <taxon>Chlorophyta</taxon>
        <taxon>core chlorophytes</taxon>
        <taxon>Chlorophyceae</taxon>
        <taxon>CS clade</taxon>
        <taxon>Chlamydomonadales</taxon>
        <taxon>Volvocaceae</taxon>
        <taxon>Gonium</taxon>
    </lineage>
</organism>
<dbReference type="UniPathway" id="UPA00143"/>
<feature type="compositionally biased region" description="Acidic residues" evidence="1">
    <location>
        <begin position="1017"/>
        <end position="1027"/>
    </location>
</feature>
<dbReference type="InterPro" id="IPR013083">
    <property type="entry name" value="Znf_RING/FYVE/PHD"/>
</dbReference>
<dbReference type="Proteomes" id="UP000075714">
    <property type="component" value="Unassembled WGS sequence"/>
</dbReference>
<evidence type="ECO:0000256" key="1">
    <source>
        <dbReference type="SAM" id="MobiDB-lite"/>
    </source>
</evidence>
<feature type="region of interest" description="Disordered" evidence="1">
    <location>
        <begin position="845"/>
        <end position="877"/>
    </location>
</feature>
<accession>A0A150GXZ5</accession>
<feature type="region of interest" description="Disordered" evidence="1">
    <location>
        <begin position="999"/>
        <end position="1041"/>
    </location>
</feature>
<feature type="compositionally biased region" description="Low complexity" evidence="1">
    <location>
        <begin position="421"/>
        <end position="443"/>
    </location>
</feature>
<name>A0A150GXZ5_GONPE</name>
<feature type="compositionally biased region" description="Low complexity" evidence="1">
    <location>
        <begin position="352"/>
        <end position="361"/>
    </location>
</feature>
<dbReference type="PANTHER" id="PTHR46573">
    <property type="entry name" value="WD REPEAT, SAM AND U-BOX DOMAIN-CONTAINING PROTEIN 1"/>
    <property type="match status" value="1"/>
</dbReference>
<feature type="region of interest" description="Disordered" evidence="1">
    <location>
        <begin position="169"/>
        <end position="534"/>
    </location>
</feature>
<dbReference type="SUPFAM" id="SSF57850">
    <property type="entry name" value="RING/U-box"/>
    <property type="match status" value="1"/>
</dbReference>
<protein>
    <recommendedName>
        <fullName evidence="3">U-box domain-containing protein</fullName>
    </recommendedName>
</protein>
<dbReference type="AlphaFoldDB" id="A0A150GXZ5"/>
<feature type="compositionally biased region" description="Polar residues" evidence="1">
    <location>
        <begin position="464"/>
        <end position="485"/>
    </location>
</feature>
<gene>
    <name evidence="4" type="ORF">GPECTOR_5g302</name>
</gene>